<comment type="caution">
    <text evidence="3">The sequence shown here is derived from an EMBL/GenBank/DDBJ whole genome shotgun (WGS) entry which is preliminary data.</text>
</comment>
<dbReference type="PANTHER" id="PTHR45228">
    <property type="entry name" value="CYCLIC DI-GMP PHOSPHODIESTERASE TM_0186-RELATED"/>
    <property type="match status" value="1"/>
</dbReference>
<dbReference type="PANTHER" id="PTHR45228:SF8">
    <property type="entry name" value="TWO-COMPONENT RESPONSE REGULATOR-RELATED"/>
    <property type="match status" value="1"/>
</dbReference>
<feature type="domain" description="HD-GYP" evidence="2">
    <location>
        <begin position="361"/>
        <end position="559"/>
    </location>
</feature>
<protein>
    <submittedName>
        <fullName evidence="3">HD domain-containing protein</fullName>
    </submittedName>
</protein>
<dbReference type="InterPro" id="IPR003607">
    <property type="entry name" value="HD/PDEase_dom"/>
</dbReference>
<evidence type="ECO:0000256" key="1">
    <source>
        <dbReference type="SAM" id="Phobius"/>
    </source>
</evidence>
<dbReference type="EMBL" id="DTDJ01000023">
    <property type="protein sequence ID" value="HGL17229.1"/>
    <property type="molecule type" value="Genomic_DNA"/>
</dbReference>
<keyword evidence="1" id="KW-0472">Membrane</keyword>
<reference evidence="3" key="1">
    <citation type="journal article" date="2020" name="mSystems">
        <title>Genome- and Community-Level Interaction Insights into Carbon Utilization and Element Cycling Functions of Hydrothermarchaeota in Hydrothermal Sediment.</title>
        <authorList>
            <person name="Zhou Z."/>
            <person name="Liu Y."/>
            <person name="Xu W."/>
            <person name="Pan J."/>
            <person name="Luo Z.H."/>
            <person name="Li M."/>
        </authorList>
    </citation>
    <scope>NUCLEOTIDE SEQUENCE [LARGE SCALE GENOMIC DNA]</scope>
    <source>
        <strain evidence="3">SpSt-69</strain>
    </source>
</reference>
<sequence length="559" mass="64954">MKSIRKRVAIVLGGILIPIITTFGAFYLFYTEERINNLAKSIEQKIPGRVELILKQTVNELYAGAMVRKVYLDSLLINNVEVFEDVLKTNLESPENILSFLKGYFQGSMPDSFYSNVEISVIESNGIVVFSTRREFLNLDLKRFGTLWDSVGKLNRKETYFVPVSFSSRDAKIRSYLYTRVDTNYFVTLSLDVDPVVYSGNLEKLKRLSVFIKEVGIYNVAKRPLMEYFQPFPEKIFKRHPFYRDIEENIEFHVGTTKLKALLFVRLDFYSLFSVFLFNLLVYVILIAVLSVVALYFEKLVTEETQTLTKIIEMVRHLEDPKKVGVKIHTQETLDLLEVLRLYVLRANQKIAENEILLKKFKEAFYNFSEKLAVLAERFDPEDAGHLRRVKYLTKLILENIEVDEDYKNSIVEFSILHDIGKIFVPHSLLIRNGPLSEEEKAVVRRHTIDAEKLLSHPELRIAREIAVYHHENYDGTGYPFGLKGEEIPFPARVVKVVNTYDVLRSERPYKKALSHEEALRIMLIGDEKTKPTHFDPKILSVFIKICSQGDPYERMEKI</sequence>
<proteinExistence type="predicted"/>
<evidence type="ECO:0000313" key="3">
    <source>
        <dbReference type="EMBL" id="HGL17229.1"/>
    </source>
</evidence>
<dbReference type="SMART" id="SM00471">
    <property type="entry name" value="HDc"/>
    <property type="match status" value="1"/>
</dbReference>
<keyword evidence="1" id="KW-0812">Transmembrane</keyword>
<evidence type="ECO:0000259" key="2">
    <source>
        <dbReference type="PROSITE" id="PS51832"/>
    </source>
</evidence>
<dbReference type="Gene3D" id="1.10.3210.10">
    <property type="entry name" value="Hypothetical protein af1432"/>
    <property type="match status" value="1"/>
</dbReference>
<dbReference type="InterPro" id="IPR037522">
    <property type="entry name" value="HD_GYP_dom"/>
</dbReference>
<feature type="transmembrane region" description="Helical" evidence="1">
    <location>
        <begin position="269"/>
        <end position="297"/>
    </location>
</feature>
<gene>
    <name evidence="3" type="ORF">ENU66_02695</name>
</gene>
<dbReference type="PROSITE" id="PS51832">
    <property type="entry name" value="HD_GYP"/>
    <property type="match status" value="1"/>
</dbReference>
<accession>A0A7V3ZX44</accession>
<dbReference type="Pfam" id="PF13487">
    <property type="entry name" value="HD_5"/>
    <property type="match status" value="1"/>
</dbReference>
<name>A0A7V3ZX44_UNCW3</name>
<dbReference type="InterPro" id="IPR052020">
    <property type="entry name" value="Cyclic_di-GMP/3'3'-cGAMP_PDE"/>
</dbReference>
<feature type="transmembrane region" description="Helical" evidence="1">
    <location>
        <begin position="7"/>
        <end position="30"/>
    </location>
</feature>
<dbReference type="CDD" id="cd00077">
    <property type="entry name" value="HDc"/>
    <property type="match status" value="1"/>
</dbReference>
<dbReference type="SUPFAM" id="SSF109604">
    <property type="entry name" value="HD-domain/PDEase-like"/>
    <property type="match status" value="1"/>
</dbReference>
<dbReference type="AlphaFoldDB" id="A0A7V3ZX44"/>
<keyword evidence="1" id="KW-1133">Transmembrane helix</keyword>
<organism evidence="3">
    <name type="scientific">candidate division WOR-3 bacterium</name>
    <dbReference type="NCBI Taxonomy" id="2052148"/>
    <lineage>
        <taxon>Bacteria</taxon>
        <taxon>Bacteria division WOR-3</taxon>
    </lineage>
</organism>